<gene>
    <name evidence="2" type="ORF">FVE85_0136</name>
</gene>
<dbReference type="SUPFAM" id="SSF55961">
    <property type="entry name" value="Bet v1-like"/>
    <property type="match status" value="1"/>
</dbReference>
<dbReference type="InterPro" id="IPR005031">
    <property type="entry name" value="COQ10_START"/>
</dbReference>
<comment type="caution">
    <text evidence="2">The sequence shown here is derived from an EMBL/GenBank/DDBJ whole genome shotgun (WGS) entry which is preliminary data.</text>
</comment>
<evidence type="ECO:0000259" key="1">
    <source>
        <dbReference type="Pfam" id="PF03364"/>
    </source>
</evidence>
<dbReference type="AlphaFoldDB" id="A0A5J4Z149"/>
<name>A0A5J4Z149_PORPP</name>
<dbReference type="Gene3D" id="3.30.530.20">
    <property type="match status" value="1"/>
</dbReference>
<proteinExistence type="predicted"/>
<evidence type="ECO:0000313" key="3">
    <source>
        <dbReference type="Proteomes" id="UP000324585"/>
    </source>
</evidence>
<dbReference type="OrthoDB" id="5732at2759"/>
<dbReference type="EMBL" id="VRMN01000002">
    <property type="protein sequence ID" value="KAA8496407.1"/>
    <property type="molecule type" value="Genomic_DNA"/>
</dbReference>
<dbReference type="PANTHER" id="PTHR34060">
    <property type="entry name" value="POLYKETIDE CYCLASE / DEHYDRASE AND LIPID TRANSPORT PROTEIN"/>
    <property type="match status" value="1"/>
</dbReference>
<protein>
    <recommendedName>
        <fullName evidence="1">Coenzyme Q-binding protein COQ10 START domain-containing protein</fullName>
    </recommendedName>
</protein>
<dbReference type="InterPro" id="IPR023393">
    <property type="entry name" value="START-like_dom_sf"/>
</dbReference>
<reference evidence="3" key="1">
    <citation type="journal article" date="2019" name="Nat. Commun.">
        <title>Expansion of phycobilisome linker gene families in mesophilic red algae.</title>
        <authorList>
            <person name="Lee J."/>
            <person name="Kim D."/>
            <person name="Bhattacharya D."/>
            <person name="Yoon H.S."/>
        </authorList>
    </citation>
    <scope>NUCLEOTIDE SEQUENCE [LARGE SCALE GENOMIC DNA]</scope>
    <source>
        <strain evidence="3">CCMP 1328</strain>
    </source>
</reference>
<dbReference type="Pfam" id="PF03364">
    <property type="entry name" value="Polyketide_cyc"/>
    <property type="match status" value="1"/>
</dbReference>
<accession>A0A5J4Z149</accession>
<sequence>MRHGGAMEGARGAAFVPGLAVERRASAYGMQADWVGHARLGAPHAAVWAGASKCTVSKLPQRRVRERRSSRSSRARIAPAVPCMAIDAVQIERPNRDTRVVKSGIRIAAPLSCVWDVLTAYNQLADVVPNLAVSRLVPAPNGIIRLEQCGVQKILGFEFQAAVTMDMTEQNKDNDNLRSIVFRLAASRDFKRFEGVWFLTKINDRFTKLNYEVLISPKGFVPVSAVEWRIKEDVPANLLAVKRACEALVAATMRQ</sequence>
<evidence type="ECO:0000313" key="2">
    <source>
        <dbReference type="EMBL" id="KAA8496407.1"/>
    </source>
</evidence>
<feature type="domain" description="Coenzyme Q-binding protein COQ10 START" evidence="1">
    <location>
        <begin position="107"/>
        <end position="240"/>
    </location>
</feature>
<organism evidence="2 3">
    <name type="scientific">Porphyridium purpureum</name>
    <name type="common">Red alga</name>
    <name type="synonym">Porphyridium cruentum</name>
    <dbReference type="NCBI Taxonomy" id="35688"/>
    <lineage>
        <taxon>Eukaryota</taxon>
        <taxon>Rhodophyta</taxon>
        <taxon>Bangiophyceae</taxon>
        <taxon>Porphyridiales</taxon>
        <taxon>Porphyridiaceae</taxon>
        <taxon>Porphyridium</taxon>
    </lineage>
</organism>
<dbReference type="OMA" id="PIGMIEK"/>
<keyword evidence="3" id="KW-1185">Reference proteome</keyword>
<dbReference type="Proteomes" id="UP000324585">
    <property type="component" value="Unassembled WGS sequence"/>
</dbReference>
<dbReference type="PANTHER" id="PTHR34060:SF1">
    <property type="entry name" value="POLYKETIDE CYCLASE _ DEHYDRASE AND LIPID TRANSPORT PROTEIN"/>
    <property type="match status" value="1"/>
</dbReference>